<accession>A0A1I4Y872</accession>
<feature type="signal peptide" evidence="1">
    <location>
        <begin position="1"/>
        <end position="19"/>
    </location>
</feature>
<feature type="domain" description="Serine aminopeptidase S33" evidence="2">
    <location>
        <begin position="72"/>
        <end position="161"/>
    </location>
</feature>
<evidence type="ECO:0000313" key="4">
    <source>
        <dbReference type="Proteomes" id="UP000199153"/>
    </source>
</evidence>
<dbReference type="STRING" id="287099.SAMN05660413_00610"/>
<dbReference type="Gene3D" id="3.40.50.1820">
    <property type="entry name" value="alpha/beta hydrolase"/>
    <property type="match status" value="1"/>
</dbReference>
<dbReference type="InterPro" id="IPR029058">
    <property type="entry name" value="AB_hydrolase_fold"/>
</dbReference>
<evidence type="ECO:0000313" key="3">
    <source>
        <dbReference type="EMBL" id="SFN34227.1"/>
    </source>
</evidence>
<dbReference type="OrthoDB" id="9809549at2"/>
<sequence length="313" mass="35160">MKEKLFLLLLIFTANLTIAQSKAFIETEISINKYIDGTLTKPAETEDSPLVIFIQGSGPTDRNGNQSMMKSDFAKKIAHQLAEEEIASFRFDKRIFKMNKLKIKEEDLRFEDFVEDVQSIITHFSEEEEFSKIILAGHSEGSLIGILAANEKTDAFISLAGAGRSIDEIVVEQIGKQAPGLKENTRESFDELIEKGSTSSYEPVLGSIFRPSVQPYMLSWIKYDPAEEITKLEIPVIIIQGTADIQVETSEAKILHEAAPNSKMVLLENMNHVFREIKGNDALVNTKSYNEPKRPLHPDLIPTLVEFAKNIDK</sequence>
<dbReference type="Proteomes" id="UP000199153">
    <property type="component" value="Unassembled WGS sequence"/>
</dbReference>
<reference evidence="3 4" key="1">
    <citation type="submission" date="2016-10" db="EMBL/GenBank/DDBJ databases">
        <authorList>
            <person name="de Groot N.N."/>
        </authorList>
    </citation>
    <scope>NUCLEOTIDE SEQUENCE [LARGE SCALE GENOMIC DNA]</scope>
    <source>
        <strain evidence="3 4">DSM 17794</strain>
    </source>
</reference>
<dbReference type="SUPFAM" id="SSF53474">
    <property type="entry name" value="alpha/beta-Hydrolases"/>
    <property type="match status" value="1"/>
</dbReference>
<dbReference type="Pfam" id="PF12146">
    <property type="entry name" value="Hydrolase_4"/>
    <property type="match status" value="1"/>
</dbReference>
<name>A0A1I4Y872_9FLAO</name>
<dbReference type="GO" id="GO:0052689">
    <property type="term" value="F:carboxylic ester hydrolase activity"/>
    <property type="evidence" value="ECO:0007669"/>
    <property type="project" value="TreeGrafter"/>
</dbReference>
<dbReference type="RefSeq" id="WP_093405691.1">
    <property type="nucleotide sequence ID" value="NZ_FOVL01000002.1"/>
</dbReference>
<gene>
    <name evidence="3" type="ORF">SAMN05660413_00610</name>
</gene>
<dbReference type="PANTHER" id="PTHR43265:SF1">
    <property type="entry name" value="ESTERASE ESTD"/>
    <property type="match status" value="1"/>
</dbReference>
<dbReference type="AlphaFoldDB" id="A0A1I4Y872"/>
<dbReference type="PANTHER" id="PTHR43265">
    <property type="entry name" value="ESTERASE ESTD"/>
    <property type="match status" value="1"/>
</dbReference>
<evidence type="ECO:0000259" key="2">
    <source>
        <dbReference type="Pfam" id="PF12146"/>
    </source>
</evidence>
<feature type="chain" id="PRO_5011647627" description="Serine aminopeptidase S33 domain-containing protein" evidence="1">
    <location>
        <begin position="20"/>
        <end position="313"/>
    </location>
</feature>
<protein>
    <recommendedName>
        <fullName evidence="2">Serine aminopeptidase S33 domain-containing protein</fullName>
    </recommendedName>
</protein>
<dbReference type="InterPro" id="IPR022742">
    <property type="entry name" value="Hydrolase_4"/>
</dbReference>
<organism evidence="3 4">
    <name type="scientific">Salegentibacter flavus</name>
    <dbReference type="NCBI Taxonomy" id="287099"/>
    <lineage>
        <taxon>Bacteria</taxon>
        <taxon>Pseudomonadati</taxon>
        <taxon>Bacteroidota</taxon>
        <taxon>Flavobacteriia</taxon>
        <taxon>Flavobacteriales</taxon>
        <taxon>Flavobacteriaceae</taxon>
        <taxon>Salegentibacter</taxon>
    </lineage>
</organism>
<evidence type="ECO:0000256" key="1">
    <source>
        <dbReference type="SAM" id="SignalP"/>
    </source>
</evidence>
<keyword evidence="1" id="KW-0732">Signal</keyword>
<dbReference type="InterPro" id="IPR053145">
    <property type="entry name" value="AB_hydrolase_Est10"/>
</dbReference>
<keyword evidence="4" id="KW-1185">Reference proteome</keyword>
<proteinExistence type="predicted"/>
<dbReference type="EMBL" id="FOVL01000002">
    <property type="protein sequence ID" value="SFN34227.1"/>
    <property type="molecule type" value="Genomic_DNA"/>
</dbReference>